<protein>
    <submittedName>
        <fullName evidence="1">Uncharacterized protein</fullName>
    </submittedName>
</protein>
<dbReference type="Proteomes" id="UP000191285">
    <property type="component" value="Unassembled WGS sequence"/>
</dbReference>
<proteinExistence type="predicted"/>
<dbReference type="AlphaFoldDB" id="A0A1V6TIW8"/>
<evidence type="ECO:0000313" key="1">
    <source>
        <dbReference type="EMBL" id="OQE26267.1"/>
    </source>
</evidence>
<gene>
    <name evidence="1" type="ORF">PENSTE_c005G06505</name>
</gene>
<name>A0A1V6TIW8_9EURO</name>
<reference evidence="2" key="1">
    <citation type="journal article" date="2017" name="Nat. Microbiol.">
        <title>Global analysis of biosynthetic gene clusters reveals vast potential of secondary metabolite production in Penicillium species.</title>
        <authorList>
            <person name="Nielsen J.C."/>
            <person name="Grijseels S."/>
            <person name="Prigent S."/>
            <person name="Ji B."/>
            <person name="Dainat J."/>
            <person name="Nielsen K.F."/>
            <person name="Frisvad J.C."/>
            <person name="Workman M."/>
            <person name="Nielsen J."/>
        </authorList>
    </citation>
    <scope>NUCLEOTIDE SEQUENCE [LARGE SCALE GENOMIC DNA]</scope>
    <source>
        <strain evidence="2">IBT 24891</strain>
    </source>
</reference>
<comment type="caution">
    <text evidence="1">The sequence shown here is derived from an EMBL/GenBank/DDBJ whole genome shotgun (WGS) entry which is preliminary data.</text>
</comment>
<organism evidence="1 2">
    <name type="scientific">Penicillium steckii</name>
    <dbReference type="NCBI Taxonomy" id="303698"/>
    <lineage>
        <taxon>Eukaryota</taxon>
        <taxon>Fungi</taxon>
        <taxon>Dikarya</taxon>
        <taxon>Ascomycota</taxon>
        <taxon>Pezizomycotina</taxon>
        <taxon>Eurotiomycetes</taxon>
        <taxon>Eurotiomycetidae</taxon>
        <taxon>Eurotiales</taxon>
        <taxon>Aspergillaceae</taxon>
        <taxon>Penicillium</taxon>
    </lineage>
</organism>
<dbReference type="EMBL" id="MLKD01000005">
    <property type="protein sequence ID" value="OQE26267.1"/>
    <property type="molecule type" value="Genomic_DNA"/>
</dbReference>
<sequence length="595" mass="67019">MARLQDLPVEIWSMVIHEAFRMQTHKALHSVAEIINGALGPEITAKIRAAYGPQQGQVFLETWARNHSNTHLLAHSRARRLTILGRRREIRAFINANPGAAHMIPQAQLAALQAELVLHDNYLAGVGPYPPNPVQACRPNSIRIPPGPSKPGVLTKIFRRGCRECFNLVFLDNNHPLNIGGYDHTGESYFLMVATSPGIGNFIKEQMLLLMVQNATLDELLTPARVTLFNPDSVVRRNILHVIGLWPRVVNLWIDRLYTLLVVPPPGVLPQALPAGMTPLTITDDCRSSEYLLQAIDWTHYMRAALAGVWLYEVYDADRGLSSWFEILQRPESMHKLQILNHMCTHSFLGISALISLRRPLPATGIEFPDLVIGSKVCPWFMAIWTNQRTYTPMFAASIRIQADVLCTIIGVTPAGAVVKNRLVGFAAIQYMENDDGLVMLLQWLNKARPVLTANRMYENITDLMIDVLDYYADRHLEINERYAAMVGLGPMALVPPGMTIQQAETAEIALIQGHASNMLDALMDRSIEYQGQLNHNSENYTLTLVDTPEFATYLRRIIEPRQRSRLPECRRQRPLLNRILGRGARVTRNRRPGN</sequence>
<evidence type="ECO:0000313" key="2">
    <source>
        <dbReference type="Proteomes" id="UP000191285"/>
    </source>
</evidence>
<dbReference type="OrthoDB" id="4347359at2759"/>
<keyword evidence="2" id="KW-1185">Reference proteome</keyword>
<accession>A0A1V6TIW8</accession>